<dbReference type="PANTHER" id="PTHR23002">
    <property type="entry name" value="ZINC FINGER CCHC DOMAIN CONTAINING PROTEIN"/>
    <property type="match status" value="1"/>
</dbReference>
<dbReference type="PROSITE" id="PS50158">
    <property type="entry name" value="ZF_CCHC"/>
    <property type="match status" value="8"/>
</dbReference>
<dbReference type="Pfam" id="PF00098">
    <property type="entry name" value="zf-CCHC"/>
    <property type="match status" value="7"/>
</dbReference>
<evidence type="ECO:0000313" key="4">
    <source>
        <dbReference type="EMBL" id="KAK3054646.1"/>
    </source>
</evidence>
<dbReference type="Proteomes" id="UP001271007">
    <property type="component" value="Unassembled WGS sequence"/>
</dbReference>
<feature type="domain" description="CCHC-type" evidence="3">
    <location>
        <begin position="361"/>
        <end position="376"/>
    </location>
</feature>
<feature type="domain" description="CCHC-type" evidence="3">
    <location>
        <begin position="117"/>
        <end position="131"/>
    </location>
</feature>
<name>A0AAJ0GCZ8_9PEZI</name>
<keyword evidence="1" id="KW-0863">Zinc-finger</keyword>
<dbReference type="GO" id="GO:0003676">
    <property type="term" value="F:nucleic acid binding"/>
    <property type="evidence" value="ECO:0007669"/>
    <property type="project" value="InterPro"/>
</dbReference>
<dbReference type="SMART" id="SM00343">
    <property type="entry name" value="ZnF_C2HC"/>
    <property type="match status" value="11"/>
</dbReference>
<gene>
    <name evidence="4" type="ORF">LTR09_004375</name>
</gene>
<organism evidence="4 5">
    <name type="scientific">Extremus antarcticus</name>
    <dbReference type="NCBI Taxonomy" id="702011"/>
    <lineage>
        <taxon>Eukaryota</taxon>
        <taxon>Fungi</taxon>
        <taxon>Dikarya</taxon>
        <taxon>Ascomycota</taxon>
        <taxon>Pezizomycotina</taxon>
        <taxon>Dothideomycetes</taxon>
        <taxon>Dothideomycetidae</taxon>
        <taxon>Mycosphaerellales</taxon>
        <taxon>Extremaceae</taxon>
        <taxon>Extremus</taxon>
    </lineage>
</organism>
<dbReference type="SUPFAM" id="SSF57756">
    <property type="entry name" value="Retrovirus zinc finger-like domains"/>
    <property type="match status" value="5"/>
</dbReference>
<proteinExistence type="predicted"/>
<dbReference type="EMBL" id="JAWDJX010000011">
    <property type="protein sequence ID" value="KAK3054646.1"/>
    <property type="molecule type" value="Genomic_DNA"/>
</dbReference>
<dbReference type="InterPro" id="IPR001878">
    <property type="entry name" value="Znf_CCHC"/>
</dbReference>
<keyword evidence="1" id="KW-0862">Zinc</keyword>
<sequence>MGNDLWEDAPAPDDGAAWKPDTAGGAGDENWQPDGAGGDDGLDGFTGDNTSKHAGGAADGGCRNCGEDGHFARDCPEPRKEGGGGENSGECYNCGEMGHNKADCVNPRVEREFTGECRDCGQTGHRASDCPLKPAPRCKACGEEGHSQTGCEVNRITHGVATMKGEDAWSMFEKADKERDVNDIKKALLAYAKAYPDCTFEQLEDVLRKEDMSTHLIARQQEVSDTHTIVNLQGKPDQKYTVSILFAAKPRRAKFAEGYPSSPEENLVRLTEAGFPMDRMVPKCSNCNELGHNSKACTEEKRDVEKVLITCSNCNEEGHRMRDCPADRKVRGGARTCKNCGEEGHISKECEKPRSAENVECKNCMQMGHFSRDCPDKEPEVCRNCGEEGHRKNDCVNERVIQCRNCDVWGHTGRDCPQPKDWSRVECSNCKEKGHTFKRCPLPPQEAPAEEEGGDGGW</sequence>
<comment type="caution">
    <text evidence="4">The sequence shown here is derived from an EMBL/GenBank/DDBJ whole genome shotgun (WGS) entry which is preliminary data.</text>
</comment>
<dbReference type="InterPro" id="IPR025836">
    <property type="entry name" value="Zn_knuckle_CX2CX4HX4C"/>
</dbReference>
<keyword evidence="5" id="KW-1185">Reference proteome</keyword>
<evidence type="ECO:0000259" key="3">
    <source>
        <dbReference type="PROSITE" id="PS50158"/>
    </source>
</evidence>
<feature type="domain" description="CCHC-type" evidence="3">
    <location>
        <begin position="91"/>
        <end position="104"/>
    </location>
</feature>
<evidence type="ECO:0000313" key="5">
    <source>
        <dbReference type="Proteomes" id="UP001271007"/>
    </source>
</evidence>
<feature type="region of interest" description="Disordered" evidence="2">
    <location>
        <begin position="1"/>
        <end position="58"/>
    </location>
</feature>
<dbReference type="AlphaFoldDB" id="A0AAJ0GCZ8"/>
<feature type="domain" description="CCHC-type" evidence="3">
    <location>
        <begin position="403"/>
        <end position="418"/>
    </location>
</feature>
<dbReference type="Gene3D" id="4.10.60.10">
    <property type="entry name" value="Zinc finger, CCHC-type"/>
    <property type="match status" value="5"/>
</dbReference>
<feature type="domain" description="CCHC-type" evidence="3">
    <location>
        <begin position="382"/>
        <end position="395"/>
    </location>
</feature>
<reference evidence="4" key="1">
    <citation type="submission" date="2023-04" db="EMBL/GenBank/DDBJ databases">
        <title>Black Yeasts Isolated from many extreme environments.</title>
        <authorList>
            <person name="Coleine C."/>
            <person name="Stajich J.E."/>
            <person name="Selbmann L."/>
        </authorList>
    </citation>
    <scope>NUCLEOTIDE SEQUENCE</scope>
    <source>
        <strain evidence="4">CCFEE 5312</strain>
    </source>
</reference>
<feature type="domain" description="CCHC-type" evidence="3">
    <location>
        <begin position="62"/>
        <end position="77"/>
    </location>
</feature>
<evidence type="ECO:0000256" key="1">
    <source>
        <dbReference type="PROSITE-ProRule" id="PRU00047"/>
    </source>
</evidence>
<evidence type="ECO:0000256" key="2">
    <source>
        <dbReference type="SAM" id="MobiDB-lite"/>
    </source>
</evidence>
<feature type="domain" description="CCHC-type" evidence="3">
    <location>
        <begin position="311"/>
        <end position="325"/>
    </location>
</feature>
<keyword evidence="1" id="KW-0479">Metal-binding</keyword>
<feature type="compositionally biased region" description="Acidic residues" evidence="2">
    <location>
        <begin position="1"/>
        <end position="11"/>
    </location>
</feature>
<dbReference type="InterPro" id="IPR051714">
    <property type="entry name" value="Znf_CCHC_NABP"/>
</dbReference>
<accession>A0AAJ0GCZ8</accession>
<protein>
    <recommendedName>
        <fullName evidence="3">CCHC-type domain-containing protein</fullName>
    </recommendedName>
</protein>
<feature type="domain" description="CCHC-type" evidence="3">
    <location>
        <begin position="337"/>
        <end position="352"/>
    </location>
</feature>
<dbReference type="InterPro" id="IPR036875">
    <property type="entry name" value="Znf_CCHC_sf"/>
</dbReference>
<dbReference type="GO" id="GO:0008270">
    <property type="term" value="F:zinc ion binding"/>
    <property type="evidence" value="ECO:0007669"/>
    <property type="project" value="UniProtKB-KW"/>
</dbReference>
<dbReference type="Pfam" id="PF14392">
    <property type="entry name" value="zf-CCHC_4"/>
    <property type="match status" value="1"/>
</dbReference>